<reference evidence="5 6" key="1">
    <citation type="submission" date="2020-08" db="EMBL/GenBank/DDBJ databases">
        <title>Genomic Encyclopedia of Type Strains, Phase IV (KMG-IV): sequencing the most valuable type-strain genomes for metagenomic binning, comparative biology and taxonomic classification.</title>
        <authorList>
            <person name="Goeker M."/>
        </authorList>
    </citation>
    <scope>NUCLEOTIDE SEQUENCE [LARGE SCALE GENOMIC DNA]</scope>
    <source>
        <strain evidence="5 6">DSM 27244</strain>
    </source>
</reference>
<evidence type="ECO:0000256" key="3">
    <source>
        <dbReference type="ARBA" id="ARBA00023125"/>
    </source>
</evidence>
<name>A0A7W9AQE7_9SPHN</name>
<dbReference type="InterPro" id="IPR044946">
    <property type="entry name" value="Restrct_endonuc_typeI_TRD_sf"/>
</dbReference>
<keyword evidence="6" id="KW-1185">Reference proteome</keyword>
<dbReference type="InterPro" id="IPR000055">
    <property type="entry name" value="Restrct_endonuc_typeI_TRD"/>
</dbReference>
<comment type="similarity">
    <text evidence="1">Belongs to the type-I restriction system S methylase family.</text>
</comment>
<evidence type="ECO:0000313" key="5">
    <source>
        <dbReference type="EMBL" id="MBB5698501.1"/>
    </source>
</evidence>
<dbReference type="PANTHER" id="PTHR30408">
    <property type="entry name" value="TYPE-1 RESTRICTION ENZYME ECOKI SPECIFICITY PROTEIN"/>
    <property type="match status" value="1"/>
</dbReference>
<feature type="domain" description="Type I restriction modification DNA specificity" evidence="4">
    <location>
        <begin position="14"/>
        <end position="184"/>
    </location>
</feature>
<dbReference type="Gene3D" id="3.90.220.20">
    <property type="entry name" value="DNA methylase specificity domains"/>
    <property type="match status" value="2"/>
</dbReference>
<evidence type="ECO:0000256" key="2">
    <source>
        <dbReference type="ARBA" id="ARBA00022747"/>
    </source>
</evidence>
<keyword evidence="5" id="KW-0378">Hydrolase</keyword>
<protein>
    <submittedName>
        <fullName evidence="5">Type I restriction enzyme S subunit</fullName>
        <ecNumber evidence="5">3.1.21.3</ecNumber>
    </submittedName>
</protein>
<organism evidence="5 6">
    <name type="scientific">Sphingomonas yantingensis</name>
    <dbReference type="NCBI Taxonomy" id="1241761"/>
    <lineage>
        <taxon>Bacteria</taxon>
        <taxon>Pseudomonadati</taxon>
        <taxon>Pseudomonadota</taxon>
        <taxon>Alphaproteobacteria</taxon>
        <taxon>Sphingomonadales</taxon>
        <taxon>Sphingomonadaceae</taxon>
        <taxon>Sphingomonas</taxon>
    </lineage>
</organism>
<accession>A0A7W9AQE7</accession>
<evidence type="ECO:0000256" key="1">
    <source>
        <dbReference type="ARBA" id="ARBA00010923"/>
    </source>
</evidence>
<gene>
    <name evidence="5" type="ORF">FHR19_001846</name>
</gene>
<dbReference type="Proteomes" id="UP000557739">
    <property type="component" value="Unassembled WGS sequence"/>
</dbReference>
<sequence>MTAIAKASDKAFGWRRLPLEDCCTFHNGLWTGKKPPFETATVIRNTNFTADGLIDLSDVAVLQVEANQLSKRRLQKGDIIIEKSGGGPKQPVGRVVLFDIDEGVYSFSNFTSAIRVKDQNQLDPRYLHRVLYWWYVDGRTEPLQRRSTGIRNLDFSAYQRLEVPIPPLEEQKRIVAVLDQAFDALDRAHARAEANLADAEGFFASFIEAELEKSGGAVLTLQQMLDAGMILSHLDGNHGENYPRKEEFVDEGVPYVSANCIKDGRIDLTLAKFLSEDRAAVFRKGVAQDGDVIFAHNATVGPVATLRTENSKVILSTSVTYYRPFLERVLPEFLMYEMRSSAFKKQYEAVMKQATRNQVPITAQRRLTHTIPDLPVQRRVIAAAIELEGKSRSLNDLYSGQISDINEMRASLLKKAFAGELT</sequence>
<dbReference type="Pfam" id="PF01420">
    <property type="entry name" value="Methylase_S"/>
    <property type="match status" value="1"/>
</dbReference>
<proteinExistence type="inferred from homology"/>
<dbReference type="EC" id="3.1.21.3" evidence="5"/>
<evidence type="ECO:0000313" key="6">
    <source>
        <dbReference type="Proteomes" id="UP000557739"/>
    </source>
</evidence>
<dbReference type="GO" id="GO:0009307">
    <property type="term" value="P:DNA restriction-modification system"/>
    <property type="evidence" value="ECO:0007669"/>
    <property type="project" value="UniProtKB-KW"/>
</dbReference>
<dbReference type="GO" id="GO:0009035">
    <property type="term" value="F:type I site-specific deoxyribonuclease activity"/>
    <property type="evidence" value="ECO:0007669"/>
    <property type="project" value="UniProtKB-EC"/>
</dbReference>
<evidence type="ECO:0000259" key="4">
    <source>
        <dbReference type="Pfam" id="PF01420"/>
    </source>
</evidence>
<dbReference type="InterPro" id="IPR052021">
    <property type="entry name" value="Type-I_RS_S_subunit"/>
</dbReference>
<keyword evidence="3" id="KW-0238">DNA-binding</keyword>
<dbReference type="GO" id="GO:0003677">
    <property type="term" value="F:DNA binding"/>
    <property type="evidence" value="ECO:0007669"/>
    <property type="project" value="UniProtKB-KW"/>
</dbReference>
<dbReference type="AlphaFoldDB" id="A0A7W9AQE7"/>
<comment type="caution">
    <text evidence="5">The sequence shown here is derived from an EMBL/GenBank/DDBJ whole genome shotgun (WGS) entry which is preliminary data.</text>
</comment>
<dbReference type="RefSeq" id="WP_184027239.1">
    <property type="nucleotide sequence ID" value="NZ_JACIJJ010000002.1"/>
</dbReference>
<keyword evidence="2" id="KW-0680">Restriction system</keyword>
<dbReference type="SUPFAM" id="SSF116734">
    <property type="entry name" value="DNA methylase specificity domain"/>
    <property type="match status" value="2"/>
</dbReference>
<dbReference type="PANTHER" id="PTHR30408:SF12">
    <property type="entry name" value="TYPE I RESTRICTION ENZYME MJAVIII SPECIFICITY SUBUNIT"/>
    <property type="match status" value="1"/>
</dbReference>
<dbReference type="EMBL" id="JACIJJ010000002">
    <property type="protein sequence ID" value="MBB5698501.1"/>
    <property type="molecule type" value="Genomic_DNA"/>
</dbReference>